<name>A0A149PIE1_9BURK</name>
<dbReference type="GO" id="GO:0016491">
    <property type="term" value="F:oxidoreductase activity"/>
    <property type="evidence" value="ECO:0007669"/>
    <property type="project" value="UniProtKB-KW"/>
</dbReference>
<keyword evidence="4" id="KW-0408">Iron</keyword>
<accession>A0A149PIE1</accession>
<comment type="caution">
    <text evidence="8">The sequence shown here is derived from an EMBL/GenBank/DDBJ whole genome shotgun (WGS) entry which is preliminary data.</text>
</comment>
<evidence type="ECO:0000313" key="9">
    <source>
        <dbReference type="Proteomes" id="UP000075613"/>
    </source>
</evidence>
<evidence type="ECO:0000313" key="8">
    <source>
        <dbReference type="EMBL" id="KXU84833.1"/>
    </source>
</evidence>
<dbReference type="OrthoDB" id="9790995at2"/>
<dbReference type="RefSeq" id="WP_062130601.1">
    <property type="nucleotide sequence ID" value="NZ_LRBG01000035.1"/>
</dbReference>
<dbReference type="PANTHER" id="PTHR21266">
    <property type="entry name" value="IRON-SULFUR DOMAIN CONTAINING PROTEIN"/>
    <property type="match status" value="1"/>
</dbReference>
<keyword evidence="9" id="KW-1185">Reference proteome</keyword>
<dbReference type="InterPro" id="IPR036922">
    <property type="entry name" value="Rieske_2Fe-2S_sf"/>
</dbReference>
<gene>
    <name evidence="8" type="ORF">CI15_21265</name>
</gene>
<protein>
    <submittedName>
        <fullName evidence="8">Ferredoxin</fullName>
    </submittedName>
</protein>
<dbReference type="Gene3D" id="3.90.380.10">
    <property type="entry name" value="Naphthalene 1,2-dioxygenase Alpha Subunit, Chain A, domain 1"/>
    <property type="match status" value="1"/>
</dbReference>
<dbReference type="AlphaFoldDB" id="A0A149PIE1"/>
<sequence>MHAVPPLGQEQDIADATLATAPLEATSQDPASPASQTGSHAPDHATHDAPVRDLRRVAIHPDHWYPLAWSHEVKRGKTLGVTFAGDPIVLARTESGKVFALEDRCAHRQVPLHQGVVDGESIRCGYHGWTYDCSGSCIDVPYLGRERLPNGVRSYPCHEVEGLIFVFPGDAALAAQRPLPDFRSVSDPKYKTRRFGRPVHCHYSFMHENLMDMNHQFLHRRQMGQMRARSLGRRRGEGWVEVDYTFARMEGQQPIGEAMVFGERRKTGGFNHKDVMTIRTEYPYQTLQIRNVEQTLVMDLWIVYVPLDREQRTNRTFGLLSIRKPGIPGVMNLAWPLLVWFTERIFKEDREIVEAEQRAHDSQGADWNHEVFPVINDLRALLRECGAPDQVVGAGTGDTAVIRFLDPRHGNPRAKT</sequence>
<keyword evidence="5" id="KW-0411">Iron-sulfur</keyword>
<dbReference type="Pfam" id="PF19112">
    <property type="entry name" value="VanA_C"/>
    <property type="match status" value="1"/>
</dbReference>
<dbReference type="CDD" id="cd03469">
    <property type="entry name" value="Rieske_RO_Alpha_N"/>
    <property type="match status" value="1"/>
</dbReference>
<organism evidence="8 9">
    <name type="scientific">Paraburkholderia monticola</name>
    <dbReference type="NCBI Taxonomy" id="1399968"/>
    <lineage>
        <taxon>Bacteria</taxon>
        <taxon>Pseudomonadati</taxon>
        <taxon>Pseudomonadota</taxon>
        <taxon>Betaproteobacteria</taxon>
        <taxon>Burkholderiales</taxon>
        <taxon>Burkholderiaceae</taxon>
        <taxon>Paraburkholderia</taxon>
    </lineage>
</organism>
<dbReference type="SUPFAM" id="SSF50022">
    <property type="entry name" value="ISP domain"/>
    <property type="match status" value="1"/>
</dbReference>
<dbReference type="PANTHER" id="PTHR21266:SF60">
    <property type="entry name" value="3-KETOSTEROID-9-ALPHA-MONOOXYGENASE, OXYGENASE COMPONENT"/>
    <property type="match status" value="1"/>
</dbReference>
<feature type="region of interest" description="Disordered" evidence="6">
    <location>
        <begin position="25"/>
        <end position="47"/>
    </location>
</feature>
<keyword evidence="1" id="KW-0001">2Fe-2S</keyword>
<dbReference type="InterPro" id="IPR044043">
    <property type="entry name" value="VanA_C_cat"/>
</dbReference>
<evidence type="ECO:0000256" key="4">
    <source>
        <dbReference type="ARBA" id="ARBA00023004"/>
    </source>
</evidence>
<evidence type="ECO:0000256" key="5">
    <source>
        <dbReference type="ARBA" id="ARBA00023014"/>
    </source>
</evidence>
<dbReference type="SUPFAM" id="SSF55961">
    <property type="entry name" value="Bet v1-like"/>
    <property type="match status" value="1"/>
</dbReference>
<dbReference type="Gene3D" id="2.102.10.10">
    <property type="entry name" value="Rieske [2Fe-2S] iron-sulphur domain"/>
    <property type="match status" value="1"/>
</dbReference>
<evidence type="ECO:0000256" key="2">
    <source>
        <dbReference type="ARBA" id="ARBA00022723"/>
    </source>
</evidence>
<proteinExistence type="predicted"/>
<dbReference type="Pfam" id="PF00355">
    <property type="entry name" value="Rieske"/>
    <property type="match status" value="1"/>
</dbReference>
<dbReference type="GO" id="GO:0046872">
    <property type="term" value="F:metal ion binding"/>
    <property type="evidence" value="ECO:0007669"/>
    <property type="project" value="UniProtKB-KW"/>
</dbReference>
<feature type="domain" description="Rieske" evidence="7">
    <location>
        <begin position="64"/>
        <end position="166"/>
    </location>
</feature>
<dbReference type="InterPro" id="IPR017941">
    <property type="entry name" value="Rieske_2Fe-2S"/>
</dbReference>
<dbReference type="STRING" id="1399968.CI15_21265"/>
<dbReference type="EMBL" id="LRBG01000035">
    <property type="protein sequence ID" value="KXU84833.1"/>
    <property type="molecule type" value="Genomic_DNA"/>
</dbReference>
<feature type="compositionally biased region" description="Polar residues" evidence="6">
    <location>
        <begin position="25"/>
        <end position="39"/>
    </location>
</feature>
<dbReference type="PROSITE" id="PS51296">
    <property type="entry name" value="RIESKE"/>
    <property type="match status" value="1"/>
</dbReference>
<dbReference type="Proteomes" id="UP000075613">
    <property type="component" value="Unassembled WGS sequence"/>
</dbReference>
<dbReference type="InterPro" id="IPR050584">
    <property type="entry name" value="Cholesterol_7-desaturase"/>
</dbReference>
<keyword evidence="2" id="KW-0479">Metal-binding</keyword>
<reference evidence="8 9" key="1">
    <citation type="journal article" date="2015" name="Int. J. Syst. Evol. Microbiol.">
        <title>Burkholderia monticola sp. nov., isolated from mountain soil.</title>
        <authorList>
            <person name="Baek I."/>
            <person name="Seo B."/>
            <person name="Lee I."/>
            <person name="Yi H."/>
            <person name="Chun J."/>
        </authorList>
    </citation>
    <scope>NUCLEOTIDE SEQUENCE [LARGE SCALE GENOMIC DNA]</scope>
    <source>
        <strain evidence="8 9">JC2948</strain>
    </source>
</reference>
<evidence type="ECO:0000256" key="1">
    <source>
        <dbReference type="ARBA" id="ARBA00022714"/>
    </source>
</evidence>
<dbReference type="GO" id="GO:0051537">
    <property type="term" value="F:2 iron, 2 sulfur cluster binding"/>
    <property type="evidence" value="ECO:0007669"/>
    <property type="project" value="UniProtKB-KW"/>
</dbReference>
<evidence type="ECO:0000256" key="3">
    <source>
        <dbReference type="ARBA" id="ARBA00023002"/>
    </source>
</evidence>
<evidence type="ECO:0000256" key="6">
    <source>
        <dbReference type="SAM" id="MobiDB-lite"/>
    </source>
</evidence>
<keyword evidence="3" id="KW-0560">Oxidoreductase</keyword>
<evidence type="ECO:0000259" key="7">
    <source>
        <dbReference type="PROSITE" id="PS51296"/>
    </source>
</evidence>